<evidence type="ECO:0008006" key="4">
    <source>
        <dbReference type="Google" id="ProtNLM"/>
    </source>
</evidence>
<evidence type="ECO:0000256" key="1">
    <source>
        <dbReference type="SAM" id="MobiDB-lite"/>
    </source>
</evidence>
<protein>
    <recommendedName>
        <fullName evidence="4">Thioesterase</fullName>
    </recommendedName>
</protein>
<feature type="region of interest" description="Disordered" evidence="1">
    <location>
        <begin position="136"/>
        <end position="164"/>
    </location>
</feature>
<proteinExistence type="predicted"/>
<feature type="compositionally biased region" description="Polar residues" evidence="1">
    <location>
        <begin position="148"/>
        <end position="164"/>
    </location>
</feature>
<comment type="caution">
    <text evidence="2">The sequence shown here is derived from an EMBL/GenBank/DDBJ whole genome shotgun (WGS) entry which is preliminary data.</text>
</comment>
<accession>A0ABU7W6Y2</accession>
<evidence type="ECO:0000313" key="2">
    <source>
        <dbReference type="EMBL" id="MEF3079724.1"/>
    </source>
</evidence>
<name>A0ABU7W6Y2_9FLAO</name>
<reference evidence="2 3" key="1">
    <citation type="submission" date="2024-02" db="EMBL/GenBank/DDBJ databases">
        <title>Winogradskyella poriferorum JCM 12885.</title>
        <authorList>
            <person name="Zhang D.-F."/>
            <person name="Fu Z.-Y."/>
        </authorList>
    </citation>
    <scope>NUCLEOTIDE SEQUENCE [LARGE SCALE GENOMIC DNA]</scope>
    <source>
        <strain evidence="2 3">JCM 12885</strain>
    </source>
</reference>
<evidence type="ECO:0000313" key="3">
    <source>
        <dbReference type="Proteomes" id="UP001356704"/>
    </source>
</evidence>
<gene>
    <name evidence="2" type="ORF">V1468_11955</name>
</gene>
<dbReference type="EMBL" id="JAZHOU010000003">
    <property type="protein sequence ID" value="MEF3079724.1"/>
    <property type="molecule type" value="Genomic_DNA"/>
</dbReference>
<organism evidence="2 3">
    <name type="scientific">Winogradskyella poriferorum</name>
    <dbReference type="NCBI Taxonomy" id="307627"/>
    <lineage>
        <taxon>Bacteria</taxon>
        <taxon>Pseudomonadati</taxon>
        <taxon>Bacteroidota</taxon>
        <taxon>Flavobacteriia</taxon>
        <taxon>Flavobacteriales</taxon>
        <taxon>Flavobacteriaceae</taxon>
        <taxon>Winogradskyella</taxon>
    </lineage>
</organism>
<sequence length="164" mass="18886">MKIELTRYYRENSSHKLKLSFGTFYLFKKFYVAEINEGVHLNYNKLRVIFQEITNFYGNTAQIVCVANRVNSYSTEPVVFNILDDEFPILKASAFVSYSASNQRVATVEQIIIKNKVIKFTSLPEALFWATNYTKDKEEKSKDLPSLANKTLSNSSEASRRNPS</sequence>
<dbReference type="Proteomes" id="UP001356704">
    <property type="component" value="Unassembled WGS sequence"/>
</dbReference>
<keyword evidence="3" id="KW-1185">Reference proteome</keyword>
<dbReference type="RefSeq" id="WP_331810464.1">
    <property type="nucleotide sequence ID" value="NZ_JAZHOU010000003.1"/>
</dbReference>